<proteinExistence type="predicted"/>
<dbReference type="STRING" id="1121307.CLCY_2c03740"/>
<evidence type="ECO:0000313" key="3">
    <source>
        <dbReference type="Proteomes" id="UP000036756"/>
    </source>
</evidence>
<sequence length="146" mass="17367">MYSAIDVAKYTLEYCEKELNKPITNLQLQKLLYYMQGNSILANDKILFINDIQAWKYGPVVPDVYYWFNGYSSNCIKGIEKRDDMHFEECDLEVIRNVINKKIDIDPWKLVDDTHNELPWKENYIENMNCEIPITSLRENISLFEL</sequence>
<dbReference type="AlphaFoldDB" id="A0A0J8D6X0"/>
<evidence type="ECO:0000313" key="2">
    <source>
        <dbReference type="EMBL" id="KMT21612.1"/>
    </source>
</evidence>
<comment type="caution">
    <text evidence="2">The sequence shown here is derived from an EMBL/GenBank/DDBJ whole genome shotgun (WGS) entry which is preliminary data.</text>
</comment>
<evidence type="ECO:0000259" key="1">
    <source>
        <dbReference type="Pfam" id="PF13274"/>
    </source>
</evidence>
<dbReference type="OrthoDB" id="9799173at2"/>
<organism evidence="2 3">
    <name type="scientific">Clostridium cylindrosporum DSM 605</name>
    <dbReference type="NCBI Taxonomy" id="1121307"/>
    <lineage>
        <taxon>Bacteria</taxon>
        <taxon>Bacillati</taxon>
        <taxon>Bacillota</taxon>
        <taxon>Clostridia</taxon>
        <taxon>Eubacteriales</taxon>
        <taxon>Clostridiaceae</taxon>
        <taxon>Clostridium</taxon>
    </lineage>
</organism>
<reference evidence="2 3" key="1">
    <citation type="submission" date="2015-06" db="EMBL/GenBank/DDBJ databases">
        <title>Draft genome sequence of the purine-degrading Clostridium cylindrosporum HC-1 (DSM 605).</title>
        <authorList>
            <person name="Poehlein A."/>
            <person name="Schiel-Bengelsdorf B."/>
            <person name="Bengelsdorf F."/>
            <person name="Daniel R."/>
            <person name="Duerre P."/>
        </authorList>
    </citation>
    <scope>NUCLEOTIDE SEQUENCE [LARGE SCALE GENOMIC DNA]</scope>
    <source>
        <strain evidence="2 3">DSM 605</strain>
    </source>
</reference>
<accession>A0A0J8D6X0</accession>
<name>A0A0J8D6X0_CLOCY</name>
<protein>
    <submittedName>
        <fullName evidence="2">Putative phage-associated protein</fullName>
    </submittedName>
</protein>
<dbReference type="Proteomes" id="UP000036756">
    <property type="component" value="Unassembled WGS sequence"/>
</dbReference>
<dbReference type="PATRIC" id="fig|1121307.3.peg.1232"/>
<dbReference type="EMBL" id="LFVU01000027">
    <property type="protein sequence ID" value="KMT21612.1"/>
    <property type="molecule type" value="Genomic_DNA"/>
</dbReference>
<dbReference type="InterPro" id="IPR025272">
    <property type="entry name" value="SocA_Panacea"/>
</dbReference>
<keyword evidence="3" id="KW-1185">Reference proteome</keyword>
<dbReference type="Pfam" id="PF13274">
    <property type="entry name" value="SocA_Panacea"/>
    <property type="match status" value="1"/>
</dbReference>
<dbReference type="RefSeq" id="WP_048571032.1">
    <property type="nucleotide sequence ID" value="NZ_LFVU01000027.1"/>
</dbReference>
<gene>
    <name evidence="2" type="ORF">CLCY_2c03740</name>
</gene>
<feature type="domain" description="Antitoxin SocA-like Panacea" evidence="1">
    <location>
        <begin position="28"/>
        <end position="121"/>
    </location>
</feature>